<proteinExistence type="inferred from homology"/>
<dbReference type="PRINTS" id="PR00071">
    <property type="entry name" value="HMGCOARDTASE"/>
</dbReference>
<protein>
    <recommendedName>
        <fullName evidence="4">3-hydroxy-3-methylglutaryl-coenzyme A reductase</fullName>
        <ecNumber evidence="3">1.1.1.34</ecNumber>
    </recommendedName>
</protein>
<comment type="pathway">
    <text evidence="1">Metabolic intermediate biosynthesis; (R)-mevalonate biosynthesis; (R)-mevalonate from acetyl-CoA: step 3/3.</text>
</comment>
<evidence type="ECO:0000313" key="8">
    <source>
        <dbReference type="WBParaSite" id="SMUV_0001071001-mRNA-1"/>
    </source>
</evidence>
<keyword evidence="6" id="KW-0560">Oxidoreductase</keyword>
<dbReference type="GO" id="GO:0005789">
    <property type="term" value="C:endoplasmic reticulum membrane"/>
    <property type="evidence" value="ECO:0007669"/>
    <property type="project" value="TreeGrafter"/>
</dbReference>
<dbReference type="STRING" id="451379.A0A0N5B0A9"/>
<comment type="similarity">
    <text evidence="2">Belongs to the HMG-CoA reductase family.</text>
</comment>
<dbReference type="GO" id="GO:0016126">
    <property type="term" value="P:sterol biosynthetic process"/>
    <property type="evidence" value="ECO:0007669"/>
    <property type="project" value="TreeGrafter"/>
</dbReference>
<dbReference type="PROSITE" id="PS50065">
    <property type="entry name" value="HMG_COA_REDUCTASE_4"/>
    <property type="match status" value="1"/>
</dbReference>
<dbReference type="GO" id="GO:0004420">
    <property type="term" value="F:hydroxymethylglutaryl-CoA reductase (NADPH) activity"/>
    <property type="evidence" value="ECO:0007669"/>
    <property type="project" value="UniProtKB-EC"/>
</dbReference>
<dbReference type="PANTHER" id="PTHR10572:SF24">
    <property type="entry name" value="3-HYDROXY-3-METHYLGLUTARYL-COENZYME A REDUCTASE"/>
    <property type="match status" value="1"/>
</dbReference>
<keyword evidence="5" id="KW-0521">NADP</keyword>
<evidence type="ECO:0000256" key="3">
    <source>
        <dbReference type="ARBA" id="ARBA00012999"/>
    </source>
</evidence>
<reference evidence="8" key="1">
    <citation type="submission" date="2017-02" db="UniProtKB">
        <authorList>
            <consortium name="WormBaseParasite"/>
        </authorList>
    </citation>
    <scope>IDENTIFICATION</scope>
</reference>
<evidence type="ECO:0000256" key="5">
    <source>
        <dbReference type="ARBA" id="ARBA00022857"/>
    </source>
</evidence>
<organism evidence="7 8">
    <name type="scientific">Syphacia muris</name>
    <dbReference type="NCBI Taxonomy" id="451379"/>
    <lineage>
        <taxon>Eukaryota</taxon>
        <taxon>Metazoa</taxon>
        <taxon>Ecdysozoa</taxon>
        <taxon>Nematoda</taxon>
        <taxon>Chromadorea</taxon>
        <taxon>Rhabditida</taxon>
        <taxon>Spirurina</taxon>
        <taxon>Oxyuridomorpha</taxon>
        <taxon>Oxyuroidea</taxon>
        <taxon>Oxyuridae</taxon>
        <taxon>Syphacia</taxon>
    </lineage>
</organism>
<dbReference type="InterPro" id="IPR023282">
    <property type="entry name" value="HMG_CoA_Rdtase_N"/>
</dbReference>
<dbReference type="InterPro" id="IPR023076">
    <property type="entry name" value="HMG_CoA_Rdtase_CS"/>
</dbReference>
<dbReference type="Gene3D" id="1.10.3270.10">
    <property type="entry name" value="HMGR, N-terminal domain"/>
    <property type="match status" value="1"/>
</dbReference>
<dbReference type="SUPFAM" id="SSF55035">
    <property type="entry name" value="NAD-binding domain of HMG-CoA reductase"/>
    <property type="match status" value="1"/>
</dbReference>
<dbReference type="FunFam" id="3.30.70.420:FF:000001">
    <property type="entry name" value="3-hydroxy-3-methylglutaryl coenzyme A reductase"/>
    <property type="match status" value="1"/>
</dbReference>
<dbReference type="PROSITE" id="PS00066">
    <property type="entry name" value="HMG_COA_REDUCTASE_1"/>
    <property type="match status" value="1"/>
</dbReference>
<keyword evidence="7" id="KW-1185">Reference proteome</keyword>
<dbReference type="GO" id="GO:0005778">
    <property type="term" value="C:peroxisomal membrane"/>
    <property type="evidence" value="ECO:0007669"/>
    <property type="project" value="TreeGrafter"/>
</dbReference>
<dbReference type="EC" id="1.1.1.34" evidence="3"/>
<sequence>SGYLNGLIFRQILNLINNGSIKHRDLEAKLGNNYLRAVHLRRYYLCSNANVVLSNLPYNNYDYSIVTCCENVIGYVPIPVGFAGPLNVNGENYMIPLATTEGAFDVSFFVILNGIRVISKVYDDGMTRAPVLSFKTIMEALELKEWLEHPKHFQIGFFSYCRLKNLTVTLYSTMLYLRFNATTGDAMGMNMVSKGVNEVLHMLAKRFSNMEVLSVSGNYCVDKKASAINWINGRGKSVIAEAFIPHTVVRSVLKTTVKSLCALADAKLLIGSSMSGTVGGWNAHAANIVAAMFLATGQDAAQVVSSSMCLTSMTETAGGDLHMTCTMRCLEVGTVGGGTILPPQRTCLKMLNCEGSCTECPGNNSKRLAEIICAAVLAGELSLMAALCTDDLVKNHLKYNRYVLYLTLVKFVYSLINLNTDKLGENTLECSAIL</sequence>
<evidence type="ECO:0000256" key="1">
    <source>
        <dbReference type="ARBA" id="ARBA00005084"/>
    </source>
</evidence>
<dbReference type="GO" id="GO:0008299">
    <property type="term" value="P:isoprenoid biosynthetic process"/>
    <property type="evidence" value="ECO:0007669"/>
    <property type="project" value="InterPro"/>
</dbReference>
<dbReference type="PROSITE" id="PS00318">
    <property type="entry name" value="HMG_COA_REDUCTASE_2"/>
    <property type="match status" value="1"/>
</dbReference>
<dbReference type="InterPro" id="IPR023074">
    <property type="entry name" value="HMG_CoA_Rdtase_cat_sf"/>
</dbReference>
<dbReference type="InterPro" id="IPR009029">
    <property type="entry name" value="HMG_CoA_Rdtase_sub-bd_dom_sf"/>
</dbReference>
<dbReference type="WBParaSite" id="SMUV_0001071001-mRNA-1">
    <property type="protein sequence ID" value="SMUV_0001071001-mRNA-1"/>
    <property type="gene ID" value="SMUV_0001071001"/>
</dbReference>
<evidence type="ECO:0000256" key="4">
    <source>
        <dbReference type="ARBA" id="ARBA00016920"/>
    </source>
</evidence>
<accession>A0A0N5B0A9</accession>
<evidence type="ECO:0000256" key="2">
    <source>
        <dbReference type="ARBA" id="ARBA00007661"/>
    </source>
</evidence>
<evidence type="ECO:0000256" key="6">
    <source>
        <dbReference type="ARBA" id="ARBA00023002"/>
    </source>
</evidence>
<dbReference type="InterPro" id="IPR009023">
    <property type="entry name" value="HMG_CoA_Rdtase_NAD(P)-bd_sf"/>
</dbReference>
<dbReference type="InterPro" id="IPR002202">
    <property type="entry name" value="HMG_CoA_Rdtase"/>
</dbReference>
<dbReference type="SUPFAM" id="SSF56542">
    <property type="entry name" value="Substrate-binding domain of HMG-CoA reductase"/>
    <property type="match status" value="1"/>
</dbReference>
<dbReference type="Pfam" id="PF00368">
    <property type="entry name" value="HMG-CoA_red"/>
    <property type="match status" value="1"/>
</dbReference>
<evidence type="ECO:0000313" key="7">
    <source>
        <dbReference type="Proteomes" id="UP000046393"/>
    </source>
</evidence>
<dbReference type="AlphaFoldDB" id="A0A0N5B0A9"/>
<dbReference type="InterPro" id="IPR004554">
    <property type="entry name" value="HMG_CoA_Rdtase_eu_arc"/>
</dbReference>
<dbReference type="Gene3D" id="3.90.770.10">
    <property type="entry name" value="3-hydroxy-3-methylglutaryl-coenzyme A Reductase, Chain A, domain 2"/>
    <property type="match status" value="1"/>
</dbReference>
<name>A0A0N5B0A9_9BILA</name>
<dbReference type="PANTHER" id="PTHR10572">
    <property type="entry name" value="3-HYDROXY-3-METHYLGLUTARYL-COENZYME A REDUCTASE"/>
    <property type="match status" value="1"/>
</dbReference>
<dbReference type="GO" id="GO:0015936">
    <property type="term" value="P:coenzyme A metabolic process"/>
    <property type="evidence" value="ECO:0007669"/>
    <property type="project" value="InterPro"/>
</dbReference>
<dbReference type="CDD" id="cd00643">
    <property type="entry name" value="HMG-CoA_reductase_classI"/>
    <property type="match status" value="1"/>
</dbReference>
<dbReference type="Gene3D" id="3.30.70.420">
    <property type="entry name" value="Hydroxymethylglutaryl-CoA reductase, class I/II, NAD/NADP-binding domain"/>
    <property type="match status" value="1"/>
</dbReference>
<dbReference type="Proteomes" id="UP000046393">
    <property type="component" value="Unplaced"/>
</dbReference>